<dbReference type="Proteomes" id="UP000769528">
    <property type="component" value="Unassembled WGS sequence"/>
</dbReference>
<accession>A0A9P8TIM8</accession>
<keyword evidence="2" id="KW-1185">Reference proteome</keyword>
<dbReference type="OrthoDB" id="10543851at2759"/>
<reference evidence="1" key="2">
    <citation type="submission" date="2021-01" db="EMBL/GenBank/DDBJ databases">
        <authorList>
            <person name="Schikora-Tamarit M.A."/>
        </authorList>
    </citation>
    <scope>NUCLEOTIDE SEQUENCE</scope>
    <source>
        <strain evidence="1">CBS6341</strain>
    </source>
</reference>
<dbReference type="AlphaFoldDB" id="A0A9P8TIM8"/>
<comment type="caution">
    <text evidence="1">The sequence shown here is derived from an EMBL/GenBank/DDBJ whole genome shotgun (WGS) entry which is preliminary data.</text>
</comment>
<name>A0A9P8TIM8_9ASCO</name>
<protein>
    <submittedName>
        <fullName evidence="1">Uncharacterized protein</fullName>
    </submittedName>
</protein>
<evidence type="ECO:0000313" key="2">
    <source>
        <dbReference type="Proteomes" id="UP000769528"/>
    </source>
</evidence>
<reference evidence="1" key="1">
    <citation type="journal article" date="2021" name="Open Biol.">
        <title>Shared evolutionary footprints suggest mitochondrial oxidative damage underlies multiple complex I losses in fungi.</title>
        <authorList>
            <person name="Schikora-Tamarit M.A."/>
            <person name="Marcet-Houben M."/>
            <person name="Nosek J."/>
            <person name="Gabaldon T."/>
        </authorList>
    </citation>
    <scope>NUCLEOTIDE SEQUENCE</scope>
    <source>
        <strain evidence="1">CBS6341</strain>
    </source>
</reference>
<gene>
    <name evidence="1" type="ORF">WICMUC_000486</name>
</gene>
<evidence type="ECO:0000313" key="1">
    <source>
        <dbReference type="EMBL" id="KAH3680221.1"/>
    </source>
</evidence>
<dbReference type="EMBL" id="JAEUBF010000152">
    <property type="protein sequence ID" value="KAH3680221.1"/>
    <property type="molecule type" value="Genomic_DNA"/>
</dbReference>
<organism evidence="1 2">
    <name type="scientific">Wickerhamomyces mucosus</name>
    <dbReference type="NCBI Taxonomy" id="1378264"/>
    <lineage>
        <taxon>Eukaryota</taxon>
        <taxon>Fungi</taxon>
        <taxon>Dikarya</taxon>
        <taxon>Ascomycota</taxon>
        <taxon>Saccharomycotina</taxon>
        <taxon>Saccharomycetes</taxon>
        <taxon>Phaffomycetales</taxon>
        <taxon>Wickerhamomycetaceae</taxon>
        <taxon>Wickerhamomyces</taxon>
    </lineage>
</organism>
<proteinExistence type="predicted"/>
<sequence length="84" mass="8900">MTSASTPNSSFNCLAASKQNSKFLECETIVMSEPSLSILALPIGRVKSCDKTSSETSKALPYNNSFSKMTTGFGSLMAALTKPL</sequence>